<dbReference type="AlphaFoldDB" id="D5WFX5"/>
<dbReference type="STRING" id="640511.BC1002_5422"/>
<protein>
    <submittedName>
        <fullName evidence="3">Glyoxalase/bleomycin resistance protein/dioxygenase</fullName>
    </submittedName>
</protein>
<feature type="domain" description="YycE-like N-terminal" evidence="1">
    <location>
        <begin position="35"/>
        <end position="86"/>
    </location>
</feature>
<reference evidence="3 4" key="2">
    <citation type="journal article" date="2012" name="J. Bacteriol.">
        <title>Genome Sequences of Burkholderia sp. Strains CCGE1002 and H160, Isolated from Legume Nodules in Mexico and Brazil.</title>
        <authorList>
            <person name="Ormeno-Orrillo E."/>
            <person name="Rogel M.A."/>
            <person name="Chueire L.M."/>
            <person name="Tiedje J.M."/>
            <person name="Martinez-Romero E."/>
            <person name="Hungria M."/>
        </authorList>
    </citation>
    <scope>NUCLEOTIDE SEQUENCE [LARGE SCALE GENOMIC DNA]</scope>
    <source>
        <strain evidence="3 4">CCGE1002</strain>
    </source>
</reference>
<dbReference type="eggNOG" id="COG0346">
    <property type="taxonomic scope" value="Bacteria"/>
</dbReference>
<evidence type="ECO:0000259" key="1">
    <source>
        <dbReference type="Pfam" id="PF22658"/>
    </source>
</evidence>
<reference evidence="4" key="1">
    <citation type="submission" date="2010-04" db="EMBL/GenBank/DDBJ databases">
        <title>Complete sequence of chromosome 2 of Burkholderia sp. CCGE1002.</title>
        <authorList>
            <consortium name="US DOE Joint Genome Institute"/>
            <person name="Lucas S."/>
            <person name="Copeland A."/>
            <person name="Lapidus A."/>
            <person name="Cheng J.-F."/>
            <person name="Bruce D."/>
            <person name="Goodwin L."/>
            <person name="Pitluck S."/>
            <person name="Chertkov O."/>
            <person name="Detter J.C."/>
            <person name="Han C."/>
            <person name="Tapia R."/>
            <person name="Land M."/>
            <person name="Hauser L."/>
            <person name="Kyrpides N."/>
            <person name="Ovchinnikova G."/>
            <person name="Martinez-Romero E."/>
            <person name="Hernandez M.A.R."/>
            <person name="Tiedje J.M."/>
            <person name="Woyke T."/>
        </authorList>
    </citation>
    <scope>NUCLEOTIDE SEQUENCE [LARGE SCALE GENOMIC DNA]</scope>
    <source>
        <strain evidence="4">CCGE1002</strain>
    </source>
</reference>
<dbReference type="SUPFAM" id="SSF54593">
    <property type="entry name" value="Glyoxalase/Bleomycin resistance protein/Dihydroxybiphenyl dioxygenase"/>
    <property type="match status" value="1"/>
</dbReference>
<dbReference type="HOGENOM" id="CLU_107214_0_0_4"/>
<organism evidence="3 4">
    <name type="scientific">Paraburkholderia atlantica</name>
    <dbReference type="NCBI Taxonomy" id="2654982"/>
    <lineage>
        <taxon>Bacteria</taxon>
        <taxon>Pseudomonadati</taxon>
        <taxon>Pseudomonadota</taxon>
        <taxon>Betaproteobacteria</taxon>
        <taxon>Burkholderiales</taxon>
        <taxon>Burkholderiaceae</taxon>
        <taxon>Paraburkholderia</taxon>
    </lineage>
</organism>
<dbReference type="InterPro" id="IPR058997">
    <property type="entry name" value="YycE-like_C"/>
</dbReference>
<dbReference type="CDD" id="cd06587">
    <property type="entry name" value="VOC"/>
    <property type="match status" value="1"/>
</dbReference>
<dbReference type="EMBL" id="CP002014">
    <property type="protein sequence ID" value="ADG19351.1"/>
    <property type="molecule type" value="Genomic_DNA"/>
</dbReference>
<dbReference type="Pfam" id="PF22658">
    <property type="entry name" value="YycE-like_N"/>
    <property type="match status" value="1"/>
</dbReference>
<accession>D5WFX5</accession>
<dbReference type="Pfam" id="PF22659">
    <property type="entry name" value="YycE-like_C"/>
    <property type="match status" value="1"/>
</dbReference>
<evidence type="ECO:0000313" key="3">
    <source>
        <dbReference type="EMBL" id="ADG19351.1"/>
    </source>
</evidence>
<dbReference type="GeneID" id="301096600"/>
<evidence type="ECO:0000313" key="4">
    <source>
        <dbReference type="Proteomes" id="UP000002190"/>
    </source>
</evidence>
<sequence>MDILRPGLSLGFVLQADVCYLCNDLHDTYSMKMHLRVARPVSELARTERMYCSALGLAVLARFQDHQGFDGVMLGSPGMDYHFEFTHCSENPVMPRPTSEDLLVFYIPDRQGWSAMCDRLVENEFVCVKSFNPYWDVSGRTFEDPDGYRLVLQNAAWSA</sequence>
<dbReference type="Proteomes" id="UP000002190">
    <property type="component" value="Chromosome 2"/>
</dbReference>
<dbReference type="InterPro" id="IPR029068">
    <property type="entry name" value="Glyas_Bleomycin-R_OHBP_Dase"/>
</dbReference>
<evidence type="ECO:0000259" key="2">
    <source>
        <dbReference type="Pfam" id="PF22659"/>
    </source>
</evidence>
<dbReference type="InterPro" id="IPR058998">
    <property type="entry name" value="YycE-like_N"/>
</dbReference>
<feature type="domain" description="YycE-like C-terminal" evidence="2">
    <location>
        <begin position="101"/>
        <end position="154"/>
    </location>
</feature>
<gene>
    <name evidence="3" type="ordered locus">BC1002_5422</name>
</gene>
<dbReference type="Gene3D" id="3.10.180.10">
    <property type="entry name" value="2,3-Dihydroxybiphenyl 1,2-Dioxygenase, domain 1"/>
    <property type="match status" value="1"/>
</dbReference>
<dbReference type="RefSeq" id="WP_013093142.1">
    <property type="nucleotide sequence ID" value="NC_014118.1"/>
</dbReference>
<dbReference type="KEGG" id="bge:BC1002_5422"/>
<name>D5WFX5_PARAM</name>
<proteinExistence type="predicted"/>